<keyword evidence="1" id="KW-0472">Membrane</keyword>
<gene>
    <name evidence="2" type="ORF">Krac_9538</name>
</gene>
<feature type="transmembrane region" description="Helical" evidence="1">
    <location>
        <begin position="23"/>
        <end position="44"/>
    </location>
</feature>
<comment type="caution">
    <text evidence="2">The sequence shown here is derived from an EMBL/GenBank/DDBJ whole genome shotgun (WGS) entry which is preliminary data.</text>
</comment>
<dbReference type="EMBL" id="ADVG01000001">
    <property type="protein sequence ID" value="EFH88137.1"/>
    <property type="molecule type" value="Genomic_DNA"/>
</dbReference>
<reference evidence="2 3" key="1">
    <citation type="journal article" date="2011" name="Stand. Genomic Sci.">
        <title>Non-contiguous finished genome sequence and contextual data of the filamentous soil bacterium Ktedonobacter racemifer type strain (SOSP1-21).</title>
        <authorList>
            <person name="Chang Y.J."/>
            <person name="Land M."/>
            <person name="Hauser L."/>
            <person name="Chertkov O."/>
            <person name="Del Rio T.G."/>
            <person name="Nolan M."/>
            <person name="Copeland A."/>
            <person name="Tice H."/>
            <person name="Cheng J.F."/>
            <person name="Lucas S."/>
            <person name="Han C."/>
            <person name="Goodwin L."/>
            <person name="Pitluck S."/>
            <person name="Ivanova N."/>
            <person name="Ovchinikova G."/>
            <person name="Pati A."/>
            <person name="Chen A."/>
            <person name="Palaniappan K."/>
            <person name="Mavromatis K."/>
            <person name="Liolios K."/>
            <person name="Brettin T."/>
            <person name="Fiebig A."/>
            <person name="Rohde M."/>
            <person name="Abt B."/>
            <person name="Goker M."/>
            <person name="Detter J.C."/>
            <person name="Woyke T."/>
            <person name="Bristow J."/>
            <person name="Eisen J.A."/>
            <person name="Markowitz V."/>
            <person name="Hugenholtz P."/>
            <person name="Kyrpides N.C."/>
            <person name="Klenk H.P."/>
            <person name="Lapidus A."/>
        </authorList>
    </citation>
    <scope>NUCLEOTIDE SEQUENCE [LARGE SCALE GENOMIC DNA]</scope>
    <source>
        <strain evidence="3">DSM 44963</strain>
    </source>
</reference>
<proteinExistence type="predicted"/>
<keyword evidence="1" id="KW-1133">Transmembrane helix</keyword>
<evidence type="ECO:0000256" key="1">
    <source>
        <dbReference type="SAM" id="Phobius"/>
    </source>
</evidence>
<sequence length="48" mass="5017">MFLTWSSVLVTFGAGLLLFLSPGLSHLASTILIFVGISLLFGLFSTAG</sequence>
<name>D6TCM3_KTERA</name>
<keyword evidence="1" id="KW-0812">Transmembrane</keyword>
<protein>
    <submittedName>
        <fullName evidence="2">Uncharacterized protein</fullName>
    </submittedName>
</protein>
<dbReference type="AlphaFoldDB" id="D6TCM3"/>
<dbReference type="Proteomes" id="UP000004508">
    <property type="component" value="Unassembled WGS sequence"/>
</dbReference>
<keyword evidence="3" id="KW-1185">Reference proteome</keyword>
<accession>D6TCM3</accession>
<dbReference type="InParanoid" id="D6TCM3"/>
<organism evidence="2 3">
    <name type="scientific">Ktedonobacter racemifer DSM 44963</name>
    <dbReference type="NCBI Taxonomy" id="485913"/>
    <lineage>
        <taxon>Bacteria</taxon>
        <taxon>Bacillati</taxon>
        <taxon>Chloroflexota</taxon>
        <taxon>Ktedonobacteria</taxon>
        <taxon>Ktedonobacterales</taxon>
        <taxon>Ktedonobacteraceae</taxon>
        <taxon>Ktedonobacter</taxon>
    </lineage>
</organism>
<dbReference type="STRING" id="485913.Krac_9538"/>
<evidence type="ECO:0000313" key="2">
    <source>
        <dbReference type="EMBL" id="EFH88137.1"/>
    </source>
</evidence>
<evidence type="ECO:0000313" key="3">
    <source>
        <dbReference type="Proteomes" id="UP000004508"/>
    </source>
</evidence>